<comment type="caution">
    <text evidence="1">The sequence shown here is derived from an EMBL/GenBank/DDBJ whole genome shotgun (WGS) entry which is preliminary data.</text>
</comment>
<dbReference type="AlphaFoldDB" id="A0A1V4AXB3"/>
<gene>
    <name evidence="1" type="ORF">AYP45_01560</name>
</gene>
<organism evidence="1 2">
    <name type="scientific">Candidatus Brocadia carolinensis</name>
    <dbReference type="NCBI Taxonomy" id="1004156"/>
    <lineage>
        <taxon>Bacteria</taxon>
        <taxon>Pseudomonadati</taxon>
        <taxon>Planctomycetota</taxon>
        <taxon>Candidatus Brocadiia</taxon>
        <taxon>Candidatus Brocadiales</taxon>
        <taxon>Candidatus Brocadiaceae</taxon>
        <taxon>Candidatus Brocadia</taxon>
    </lineage>
</organism>
<name>A0A1V4AXB3_9BACT</name>
<evidence type="ECO:0000313" key="2">
    <source>
        <dbReference type="Proteomes" id="UP000189681"/>
    </source>
</evidence>
<dbReference type="STRING" id="1004156.AYP45_01560"/>
<protein>
    <submittedName>
        <fullName evidence="1">Uncharacterized protein</fullName>
    </submittedName>
</protein>
<dbReference type="EMBL" id="AYTS01000015">
    <property type="protein sequence ID" value="OOP57762.1"/>
    <property type="molecule type" value="Genomic_DNA"/>
</dbReference>
<proteinExistence type="predicted"/>
<accession>A0A1V4AXB3</accession>
<sequence>MASDSFTKKIIVKRDNESAVLEDISLLRQRAEKHIELIIAKLRSGKKVILIITFTEYKT</sequence>
<reference evidence="1 2" key="1">
    <citation type="journal article" date="2017" name="Water Res.">
        <title>Discovery and metagenomic analysis of an anammox bacterial enrichment related to Candidatus "Brocadia caroliniensis" in a full-scale glycerol-fed nitritation-denitritation separate centrate treatment process.</title>
        <authorList>
            <person name="Park H."/>
            <person name="Brotto A.C."/>
            <person name="van Loosdrecht M.C."/>
            <person name="Chandran K."/>
        </authorList>
    </citation>
    <scope>NUCLEOTIDE SEQUENCE [LARGE SCALE GENOMIC DNA]</scope>
    <source>
        <strain evidence="1">26THWARD</strain>
    </source>
</reference>
<evidence type="ECO:0000313" key="1">
    <source>
        <dbReference type="EMBL" id="OOP57762.1"/>
    </source>
</evidence>
<dbReference type="Proteomes" id="UP000189681">
    <property type="component" value="Unassembled WGS sequence"/>
</dbReference>